<comment type="subcellular location">
    <subcellularLocation>
        <location evidence="1">Membrane</location>
    </subcellularLocation>
</comment>
<keyword evidence="2" id="KW-0547">Nucleotide-binding</keyword>
<dbReference type="SUPFAM" id="SSF52540">
    <property type="entry name" value="P-loop containing nucleoside triphosphate hydrolases"/>
    <property type="match status" value="1"/>
</dbReference>
<evidence type="ECO:0000256" key="1">
    <source>
        <dbReference type="ARBA" id="ARBA00004370"/>
    </source>
</evidence>
<dbReference type="PANTHER" id="PTHR10465">
    <property type="entry name" value="TRANSMEMBRANE GTPASE FZO1"/>
    <property type="match status" value="1"/>
</dbReference>
<dbReference type="Pfam" id="PF00350">
    <property type="entry name" value="Dynamin_N"/>
    <property type="match status" value="1"/>
</dbReference>
<protein>
    <submittedName>
        <fullName evidence="7">Dynamin family protein</fullName>
    </submittedName>
</protein>
<dbReference type="RefSeq" id="WP_343958221.1">
    <property type="nucleotide sequence ID" value="NZ_BAAAKZ010000002.1"/>
</dbReference>
<dbReference type="Gene3D" id="3.40.50.300">
    <property type="entry name" value="P-loop containing nucleotide triphosphate hydrolases"/>
    <property type="match status" value="1"/>
</dbReference>
<keyword evidence="8" id="KW-1185">Reference proteome</keyword>
<dbReference type="Proteomes" id="UP001597181">
    <property type="component" value="Unassembled WGS sequence"/>
</dbReference>
<evidence type="ECO:0000259" key="6">
    <source>
        <dbReference type="Pfam" id="PF00350"/>
    </source>
</evidence>
<evidence type="ECO:0000313" key="7">
    <source>
        <dbReference type="EMBL" id="MFD1201444.1"/>
    </source>
</evidence>
<feature type="domain" description="Dynamin N-terminal" evidence="6">
    <location>
        <begin position="42"/>
        <end position="161"/>
    </location>
</feature>
<evidence type="ECO:0000256" key="3">
    <source>
        <dbReference type="ARBA" id="ARBA00022801"/>
    </source>
</evidence>
<dbReference type="PANTHER" id="PTHR10465:SF0">
    <property type="entry name" value="SARCALUMENIN"/>
    <property type="match status" value="1"/>
</dbReference>
<gene>
    <name evidence="7" type="ORF">ACFQ3U_06015</name>
</gene>
<sequence>MRNPTESATSLVNAARRLYPVTDDVHAQLDALEARLTEPLRVALVGSVKAGKSTLLNGLIGERIAPTDARECTRVVTRYEHGRVPRVTAHLPHGEIVSIPARRQSDRLELDVAGLRPEDVRQIDVTWPAEGIAGITLIDTPGTASVTQEVSRCTDQFLLPEEGAAGADAVVYLLRSLHETDVRYLRLLKERTRHGNAAIGAIAVLSRADELGSARLDAQVAINETANRLRNSPELEGICETVVPVAGLLGLGAITMKQADYTTFVRLAALPAAKTDAVLLTAERFITARSTELPAERERNDLIERFGLYGIRLALAAVRGGIEDAGALSAELLRRSGLDELRRVIDVHFTGRQAELKAQSVVFALHQLLRHHPAEGTEELLASADQHMATSHTYAEMQLIGRISSGRLDLPGPLTEELERLVGGSGASAACRLNRDADATGPELKLAAVDHLLRWRELRENPLLDRSTSMACAIAEQSCVRLIAGLEENAEGAFA</sequence>
<evidence type="ECO:0000256" key="5">
    <source>
        <dbReference type="ARBA" id="ARBA00023136"/>
    </source>
</evidence>
<evidence type="ECO:0000313" key="8">
    <source>
        <dbReference type="Proteomes" id="UP001597181"/>
    </source>
</evidence>
<evidence type="ECO:0000256" key="2">
    <source>
        <dbReference type="ARBA" id="ARBA00022741"/>
    </source>
</evidence>
<keyword evidence="5" id="KW-0472">Membrane</keyword>
<name>A0ABW3TMN5_9MICO</name>
<reference evidence="8" key="1">
    <citation type="journal article" date="2019" name="Int. J. Syst. Evol. Microbiol.">
        <title>The Global Catalogue of Microorganisms (GCM) 10K type strain sequencing project: providing services to taxonomists for standard genome sequencing and annotation.</title>
        <authorList>
            <consortium name="The Broad Institute Genomics Platform"/>
            <consortium name="The Broad Institute Genome Sequencing Center for Infectious Disease"/>
            <person name="Wu L."/>
            <person name="Ma J."/>
        </authorList>
    </citation>
    <scope>NUCLEOTIDE SEQUENCE [LARGE SCALE GENOMIC DNA]</scope>
    <source>
        <strain evidence="8">CCUG 50213</strain>
    </source>
</reference>
<proteinExistence type="predicted"/>
<dbReference type="InterPro" id="IPR045063">
    <property type="entry name" value="Dynamin_N"/>
</dbReference>
<evidence type="ECO:0000256" key="4">
    <source>
        <dbReference type="ARBA" id="ARBA00023134"/>
    </source>
</evidence>
<comment type="caution">
    <text evidence="7">The sequence shown here is derived from an EMBL/GenBank/DDBJ whole genome shotgun (WGS) entry which is preliminary data.</text>
</comment>
<accession>A0ABW3TMN5</accession>
<keyword evidence="4" id="KW-0342">GTP-binding</keyword>
<dbReference type="InterPro" id="IPR027094">
    <property type="entry name" value="Mitofusin_fam"/>
</dbReference>
<keyword evidence="3" id="KW-0378">Hydrolase</keyword>
<dbReference type="InterPro" id="IPR027417">
    <property type="entry name" value="P-loop_NTPase"/>
</dbReference>
<dbReference type="EMBL" id="JBHTLY010000002">
    <property type="protein sequence ID" value="MFD1201444.1"/>
    <property type="molecule type" value="Genomic_DNA"/>
</dbReference>
<organism evidence="7 8">
    <name type="scientific">Leucobacter albus</name>
    <dbReference type="NCBI Taxonomy" id="272210"/>
    <lineage>
        <taxon>Bacteria</taxon>
        <taxon>Bacillati</taxon>
        <taxon>Actinomycetota</taxon>
        <taxon>Actinomycetes</taxon>
        <taxon>Micrococcales</taxon>
        <taxon>Microbacteriaceae</taxon>
        <taxon>Leucobacter</taxon>
    </lineage>
</organism>